<dbReference type="KEGG" id="gla:GL50803_0032908"/>
<dbReference type="VEuPathDB" id="GiardiaDB:GL50803_32908"/>
<accession>A8B590</accession>
<evidence type="ECO:0000313" key="1">
    <source>
        <dbReference type="EMBL" id="KAE8303864.1"/>
    </source>
</evidence>
<dbReference type="AlphaFoldDB" id="A8B590"/>
<protein>
    <submittedName>
        <fullName evidence="1">Uncharacterized protein</fullName>
    </submittedName>
</protein>
<dbReference type="Proteomes" id="UP000001548">
    <property type="component" value="Unassembled WGS sequence"/>
</dbReference>
<dbReference type="EMBL" id="AACB03000002">
    <property type="protein sequence ID" value="KAE8303864.1"/>
    <property type="molecule type" value="Genomic_DNA"/>
</dbReference>
<evidence type="ECO:0000313" key="2">
    <source>
        <dbReference type="Proteomes" id="UP000001548"/>
    </source>
</evidence>
<organism evidence="1 2">
    <name type="scientific">Giardia intestinalis (strain ATCC 50803 / WB clone C6)</name>
    <name type="common">Giardia lamblia</name>
    <dbReference type="NCBI Taxonomy" id="184922"/>
    <lineage>
        <taxon>Eukaryota</taxon>
        <taxon>Metamonada</taxon>
        <taxon>Diplomonadida</taxon>
        <taxon>Hexamitidae</taxon>
        <taxon>Giardiinae</taxon>
        <taxon>Giardia</taxon>
    </lineage>
</organism>
<dbReference type="HOGENOM" id="CLU_623253_0_0_1"/>
<proteinExistence type="predicted"/>
<sequence length="440" mass="48643">MREPLDVSVKRSPLGRCPDASAVVTFHPDPSQLGGSNDGESDRLESLTVRLLDEESSHPYHSAMKILSLDRFTYPTLYRHTGVPYPSLIMPLSTNSLAYVGLARPEGLQVLLSFHNDPIQKALVQLIGQESYDELVQATCYYTEGEYTAGNASRMLEKLYTLMFATIKKLSESLAKLSEESNTPMPLVTKLLAELSSLKRPLFTFEQAALQLQSEALFIVPFLNILGASPGSPILLSPDTFVWLGPGDYMLVEFLSTKSQSIADDLSPWASDTERGKEVYDLVLQSSHLTVCLPRHYVFEHDGYVGELKYKALNMNIHEFEALHNDDKLLSGVSMFDSYTIVLKHGEKTVFSACIHIVPVGNKAYNFETKDLGLLATADMYALLLRGVLQLHDDRVIAPSYWKLSGLASEDPIGLTPLGLATYGALSCVFLIVDNVPSAR</sequence>
<comment type="caution">
    <text evidence="1">The sequence shown here is derived from an EMBL/GenBank/DDBJ whole genome shotgun (WGS) entry which is preliminary data.</text>
</comment>
<name>A8B590_GIAIC</name>
<dbReference type="OMA" id="RPLFTFE"/>
<gene>
    <name evidence="1" type="ORF">GL50803_0032908</name>
</gene>
<dbReference type="RefSeq" id="XP_001709804.1">
    <property type="nucleotide sequence ID" value="XM_001709752.1"/>
</dbReference>
<reference evidence="1 2" key="1">
    <citation type="journal article" date="2007" name="Science">
        <title>Genomic minimalism in the early diverging intestinal parasite Giardia lamblia.</title>
        <authorList>
            <person name="Morrison H.G."/>
            <person name="McArthur A.G."/>
            <person name="Gillin F.D."/>
            <person name="Aley S.B."/>
            <person name="Adam R.D."/>
            <person name="Olsen G.J."/>
            <person name="Best A.A."/>
            <person name="Cande W.Z."/>
            <person name="Chen F."/>
            <person name="Cipriano M.J."/>
            <person name="Davids B.J."/>
            <person name="Dawson S.C."/>
            <person name="Elmendorf H.G."/>
            <person name="Hehl A.B."/>
            <person name="Holder M.E."/>
            <person name="Huse S.M."/>
            <person name="Kim U.U."/>
            <person name="Lasek-Nesselquist E."/>
            <person name="Manning G."/>
            <person name="Nigam A."/>
            <person name="Nixon J.E."/>
            <person name="Palm D."/>
            <person name="Passamaneck N.E."/>
            <person name="Prabhu A."/>
            <person name="Reich C.I."/>
            <person name="Reiner D.S."/>
            <person name="Samuelson J."/>
            <person name="Svard S.G."/>
            <person name="Sogin M.L."/>
        </authorList>
    </citation>
    <scope>NUCLEOTIDE SEQUENCE [LARGE SCALE GENOMIC DNA]</scope>
    <source>
        <strain evidence="1 2">WB C6</strain>
    </source>
</reference>
<keyword evidence="2" id="KW-1185">Reference proteome</keyword>
<dbReference type="GeneID" id="5702728"/>